<dbReference type="RefSeq" id="WP_115981101.1">
    <property type="nucleotide sequence ID" value="NZ_JAVDQS010000006.1"/>
</dbReference>
<accession>A0ABU1LFM0</accession>
<dbReference type="Proteomes" id="UP001184853">
    <property type="component" value="Unassembled WGS sequence"/>
</dbReference>
<protein>
    <submittedName>
        <fullName evidence="1">Uncharacterized protein</fullName>
    </submittedName>
</protein>
<dbReference type="EMBL" id="JAVDQS010000006">
    <property type="protein sequence ID" value="MDR6405513.1"/>
    <property type="molecule type" value="Genomic_DNA"/>
</dbReference>
<proteinExistence type="predicted"/>
<sequence length="68" mass="7135">MKYVLSLTILGFIVLSCQKKTEVSNASTSDTAAVIDNLTTSQVPLDTATAVDSSALPTRTVDTVTTTK</sequence>
<keyword evidence="2" id="KW-1185">Reference proteome</keyword>
<evidence type="ECO:0000313" key="2">
    <source>
        <dbReference type="Proteomes" id="UP001184853"/>
    </source>
</evidence>
<evidence type="ECO:0000313" key="1">
    <source>
        <dbReference type="EMBL" id="MDR6405513.1"/>
    </source>
</evidence>
<reference evidence="1 2" key="1">
    <citation type="submission" date="2023-07" db="EMBL/GenBank/DDBJ databases">
        <title>Sorghum-associated microbial communities from plants grown in Nebraska, USA.</title>
        <authorList>
            <person name="Schachtman D."/>
        </authorList>
    </citation>
    <scope>NUCLEOTIDE SEQUENCE [LARGE SCALE GENOMIC DNA]</scope>
    <source>
        <strain evidence="1 2">DS1709</strain>
    </source>
</reference>
<organism evidence="1 2">
    <name type="scientific">Chryseobacterium geocarposphaerae</name>
    <dbReference type="NCBI Taxonomy" id="1416776"/>
    <lineage>
        <taxon>Bacteria</taxon>
        <taxon>Pseudomonadati</taxon>
        <taxon>Bacteroidota</taxon>
        <taxon>Flavobacteriia</taxon>
        <taxon>Flavobacteriales</taxon>
        <taxon>Weeksellaceae</taxon>
        <taxon>Chryseobacterium group</taxon>
        <taxon>Chryseobacterium</taxon>
    </lineage>
</organism>
<dbReference type="PROSITE" id="PS51257">
    <property type="entry name" value="PROKAR_LIPOPROTEIN"/>
    <property type="match status" value="1"/>
</dbReference>
<gene>
    <name evidence="1" type="ORF">J2781_002445</name>
</gene>
<comment type="caution">
    <text evidence="1">The sequence shown here is derived from an EMBL/GenBank/DDBJ whole genome shotgun (WGS) entry which is preliminary data.</text>
</comment>
<name>A0ABU1LFM0_9FLAO</name>